<comment type="caution">
    <text evidence="1">The sequence shown here is derived from an EMBL/GenBank/DDBJ whole genome shotgun (WGS) entry which is preliminary data.</text>
</comment>
<sequence>MALAFAPCVTCSARQGWRSAVEPLPSMGQRLLPRHLSLEQQPRQLRALAAPYFAQSSGQHHPLPPLRLKHAQPYTAQLLAAEISPTAPQHWRFAGVRCNARVKLYVMNSSEVTVAVTSPSCATRIAPRRR</sequence>
<accession>A0A317Y8H3</accession>
<organism evidence="1">
    <name type="scientific">Zea mays</name>
    <name type="common">Maize</name>
    <dbReference type="NCBI Taxonomy" id="4577"/>
    <lineage>
        <taxon>Eukaryota</taxon>
        <taxon>Viridiplantae</taxon>
        <taxon>Streptophyta</taxon>
        <taxon>Embryophyta</taxon>
        <taxon>Tracheophyta</taxon>
        <taxon>Spermatophyta</taxon>
        <taxon>Magnoliopsida</taxon>
        <taxon>Liliopsida</taxon>
        <taxon>Poales</taxon>
        <taxon>Poaceae</taxon>
        <taxon>PACMAD clade</taxon>
        <taxon>Panicoideae</taxon>
        <taxon>Andropogonodae</taxon>
        <taxon>Andropogoneae</taxon>
        <taxon>Tripsacinae</taxon>
        <taxon>Zea</taxon>
    </lineage>
</organism>
<protein>
    <submittedName>
        <fullName evidence="1">Uncharacterized protein</fullName>
    </submittedName>
</protein>
<reference evidence="1" key="1">
    <citation type="journal article" date="2018" name="Nat. Genet.">
        <title>Extensive intraspecific gene order and gene structural variations between Mo17 and other maize genomes.</title>
        <authorList>
            <person name="Sun S."/>
            <person name="Zhou Y."/>
            <person name="Chen J."/>
            <person name="Shi J."/>
            <person name="Zhao H."/>
            <person name="Zhao H."/>
            <person name="Song W."/>
            <person name="Zhang M."/>
            <person name="Cui Y."/>
            <person name="Dong X."/>
            <person name="Liu H."/>
            <person name="Ma X."/>
            <person name="Jiao Y."/>
            <person name="Wang B."/>
            <person name="Wei X."/>
            <person name="Stein J.C."/>
            <person name="Glaubitz J.C."/>
            <person name="Lu F."/>
            <person name="Yu G."/>
            <person name="Liang C."/>
            <person name="Fengler K."/>
            <person name="Li B."/>
            <person name="Rafalski A."/>
            <person name="Schnable P.S."/>
            <person name="Ware D.H."/>
            <person name="Buckler E.S."/>
            <person name="Lai J."/>
        </authorList>
    </citation>
    <scope>NUCLEOTIDE SEQUENCE [LARGE SCALE GENOMIC DNA]</scope>
    <source>
        <tissue evidence="1">Seedling</tissue>
    </source>
</reference>
<dbReference type="Proteomes" id="UP000251960">
    <property type="component" value="Chromosome 1"/>
</dbReference>
<evidence type="ECO:0000313" key="1">
    <source>
        <dbReference type="EMBL" id="PWZ54968.1"/>
    </source>
</evidence>
<dbReference type="EMBL" id="NCVQ01000001">
    <property type="protein sequence ID" value="PWZ54968.1"/>
    <property type="molecule type" value="Genomic_DNA"/>
</dbReference>
<gene>
    <name evidence="1" type="ORF">Zm00014a_021832</name>
</gene>
<proteinExistence type="predicted"/>
<dbReference type="AlphaFoldDB" id="A0A317Y8H3"/>
<name>A0A317Y8H3_MAIZE</name>